<proteinExistence type="predicted"/>
<feature type="compositionally biased region" description="Polar residues" evidence="1">
    <location>
        <begin position="542"/>
        <end position="555"/>
    </location>
</feature>
<evidence type="ECO:0000313" key="3">
    <source>
        <dbReference type="EMBL" id="MFC0675373.1"/>
    </source>
</evidence>
<keyword evidence="4" id="KW-1185">Reference proteome</keyword>
<dbReference type="EMBL" id="JBHLSV010000022">
    <property type="protein sequence ID" value="MFC0675373.1"/>
    <property type="molecule type" value="Genomic_DNA"/>
</dbReference>
<feature type="domain" description="HNH" evidence="2">
    <location>
        <begin position="323"/>
        <end position="364"/>
    </location>
</feature>
<dbReference type="InterPro" id="IPR003615">
    <property type="entry name" value="HNH_nuc"/>
</dbReference>
<dbReference type="RefSeq" id="WP_376982357.1">
    <property type="nucleotide sequence ID" value="NZ_JBHLSV010000022.1"/>
</dbReference>
<organism evidence="3 4">
    <name type="scientific">Brachybacterium hainanense</name>
    <dbReference type="NCBI Taxonomy" id="1541174"/>
    <lineage>
        <taxon>Bacteria</taxon>
        <taxon>Bacillati</taxon>
        <taxon>Actinomycetota</taxon>
        <taxon>Actinomycetes</taxon>
        <taxon>Micrococcales</taxon>
        <taxon>Dermabacteraceae</taxon>
        <taxon>Brachybacterium</taxon>
    </lineage>
</organism>
<dbReference type="CDD" id="cd00085">
    <property type="entry name" value="HNHc"/>
    <property type="match status" value="1"/>
</dbReference>
<keyword evidence="3" id="KW-0378">Hydrolase</keyword>
<name>A0ABV6RHK1_9MICO</name>
<dbReference type="Pfam" id="PF01844">
    <property type="entry name" value="HNH"/>
    <property type="match status" value="1"/>
</dbReference>
<dbReference type="GO" id="GO:0004519">
    <property type="term" value="F:endonuclease activity"/>
    <property type="evidence" value="ECO:0007669"/>
    <property type="project" value="UniProtKB-KW"/>
</dbReference>
<keyword evidence="3" id="KW-0255">Endonuclease</keyword>
<evidence type="ECO:0000256" key="1">
    <source>
        <dbReference type="SAM" id="MobiDB-lite"/>
    </source>
</evidence>
<dbReference type="InterPro" id="IPR002711">
    <property type="entry name" value="HNH"/>
</dbReference>
<gene>
    <name evidence="3" type="ORF">ACFFF6_15515</name>
</gene>
<evidence type="ECO:0000259" key="2">
    <source>
        <dbReference type="Pfam" id="PF01844"/>
    </source>
</evidence>
<feature type="compositionally biased region" description="Basic and acidic residues" evidence="1">
    <location>
        <begin position="446"/>
        <end position="458"/>
    </location>
</feature>
<evidence type="ECO:0000313" key="4">
    <source>
        <dbReference type="Proteomes" id="UP001589793"/>
    </source>
</evidence>
<protein>
    <submittedName>
        <fullName evidence="3">HNH endonuclease</fullName>
    </submittedName>
</protein>
<reference evidence="3 4" key="1">
    <citation type="submission" date="2024-09" db="EMBL/GenBank/DDBJ databases">
        <authorList>
            <person name="Sun Q."/>
            <person name="Mori K."/>
        </authorList>
    </citation>
    <scope>NUCLEOTIDE SEQUENCE [LARGE SCALE GENOMIC DNA]</scope>
    <source>
        <strain evidence="3 4">CICC 10874</strain>
    </source>
</reference>
<accession>A0ABV6RHK1</accession>
<dbReference type="Gene3D" id="1.10.30.50">
    <property type="match status" value="1"/>
</dbReference>
<keyword evidence="3" id="KW-0540">Nuclease</keyword>
<dbReference type="Proteomes" id="UP001589793">
    <property type="component" value="Unassembled WGS sequence"/>
</dbReference>
<sequence length="607" mass="63953">MVRDLVAARGPAAAELLEALALLRVDDEDEVPGPETDVEALAAATALRVSITQAEYAVRDAHNAVSDLPVLLEALRDGILPEAWMTQILKRSRRLAHASRHVLDQIIPDWDLAGMSPDSFRTHLAALVRWLEDHERPDEQDEAPVERSVSLVPLTRGLACLQIVGPAPELVQTARRLDVTARAIRDAQRAALREGTEIPDDPDGTVAAAGAPLRLSTLRYLLVTRASLDVGGVVVPRDRFRVTVTVPALTLLGETDVPGMLDGAVPVPADLARHLAGDEETWYRVLTDPGSGAFLPLPATTYRPTAAMVEHLRLRGPRCAVPSCARPVSDGAECDHIEEYLAGGVTAVENLHMLCRHHHQQKTAGLLDPVRLHEPGATPGGARVPGATRWRIGTEADPLGYATIHDDVDLVGTLAVKALRSHYLEHPGGLCDRSCLQPGNIRALKIGETRDSGEDPGRRAGPCSGGDHPPGRGGDDSPGSTGMRPGENPGSAIGDARGRDTGNCGPGNGAPGDRDAGGGEVESGAPGDDGARSGSTVDGIENPQSLSETTRSFISGPSLAERHDQEIAHALQLDADPGPVTSVPHPRSSTPAGSPGDPFGSYGEPPF</sequence>
<comment type="caution">
    <text evidence="3">The sequence shown here is derived from an EMBL/GenBank/DDBJ whole genome shotgun (WGS) entry which is preliminary data.</text>
</comment>
<feature type="region of interest" description="Disordered" evidence="1">
    <location>
        <begin position="446"/>
        <end position="607"/>
    </location>
</feature>